<dbReference type="InterPro" id="IPR027417">
    <property type="entry name" value="P-loop_NTPase"/>
</dbReference>
<comment type="caution">
    <text evidence="8">The sequence shown here is derived from an EMBL/GenBank/DDBJ whole genome shotgun (WGS) entry which is preliminary data.</text>
</comment>
<dbReference type="PANTHER" id="PTHR24031">
    <property type="entry name" value="RNA HELICASE"/>
    <property type="match status" value="1"/>
</dbReference>
<reference evidence="8" key="1">
    <citation type="submission" date="2019-12" db="EMBL/GenBank/DDBJ databases">
        <title>Genome sequence of Babesia ovis.</title>
        <authorList>
            <person name="Yamagishi J."/>
            <person name="Sevinc F."/>
            <person name="Xuan X."/>
        </authorList>
    </citation>
    <scope>NUCLEOTIDE SEQUENCE</scope>
    <source>
        <strain evidence="8">Selcuk</strain>
    </source>
</reference>
<dbReference type="OrthoDB" id="10256233at2759"/>
<evidence type="ECO:0000256" key="4">
    <source>
        <dbReference type="ARBA" id="ARBA00022884"/>
    </source>
</evidence>
<keyword evidence="3 5" id="KW-0067">ATP-binding</keyword>
<dbReference type="GO" id="GO:0016787">
    <property type="term" value="F:hydrolase activity"/>
    <property type="evidence" value="ECO:0007669"/>
    <property type="project" value="UniProtKB-KW"/>
</dbReference>
<comment type="function">
    <text evidence="5">RNA helicase.</text>
</comment>
<dbReference type="AlphaFoldDB" id="A0A9W5WUV7"/>
<evidence type="ECO:0000256" key="2">
    <source>
        <dbReference type="ARBA" id="ARBA00022801"/>
    </source>
</evidence>
<evidence type="ECO:0000256" key="5">
    <source>
        <dbReference type="RuleBase" id="RU365068"/>
    </source>
</evidence>
<keyword evidence="9" id="KW-1185">Reference proteome</keyword>
<dbReference type="GO" id="GO:0003723">
    <property type="term" value="F:RNA binding"/>
    <property type="evidence" value="ECO:0007669"/>
    <property type="project" value="UniProtKB-UniRule"/>
</dbReference>
<comment type="catalytic activity">
    <reaction evidence="5">
        <text>ATP + H2O = ADP + phosphate + H(+)</text>
        <dbReference type="Rhea" id="RHEA:13065"/>
        <dbReference type="ChEBI" id="CHEBI:15377"/>
        <dbReference type="ChEBI" id="CHEBI:15378"/>
        <dbReference type="ChEBI" id="CHEBI:30616"/>
        <dbReference type="ChEBI" id="CHEBI:43474"/>
        <dbReference type="ChEBI" id="CHEBI:456216"/>
        <dbReference type="EC" id="3.6.4.13"/>
    </reaction>
</comment>
<dbReference type="EC" id="3.6.4.13" evidence="5"/>
<feature type="region of interest" description="Disordered" evidence="6">
    <location>
        <begin position="84"/>
        <end position="105"/>
    </location>
</feature>
<organism evidence="8 9">
    <name type="scientific">Babesia ovis</name>
    <dbReference type="NCBI Taxonomy" id="5869"/>
    <lineage>
        <taxon>Eukaryota</taxon>
        <taxon>Sar</taxon>
        <taxon>Alveolata</taxon>
        <taxon>Apicomplexa</taxon>
        <taxon>Aconoidasida</taxon>
        <taxon>Piroplasmida</taxon>
        <taxon>Babesiidae</taxon>
        <taxon>Babesia</taxon>
    </lineage>
</organism>
<dbReference type="PROSITE" id="PS51194">
    <property type="entry name" value="HELICASE_CTER"/>
    <property type="match status" value="1"/>
</dbReference>
<accession>A0A9W5WUV7</accession>
<dbReference type="InterPro" id="IPR001650">
    <property type="entry name" value="Helicase_C-like"/>
</dbReference>
<sequence>MVDLGRCNLDTELRKHLKLFGINGFRPFQYIMARCIIDSLGSLQGPSGKTVAAKYIFYNEGGTGRSLGYILPLLHIYGGKRTRTDVGHQGKDSVSSDGTKEDLDAKPVDTPPGMVLIVTKNGHESRDLASLITAMNPAGVSCVTLDQGANGDDLDGTIGATKMSAEMTQKLLHHGRTHIVVVSIGKLEHMVANRSPILAAVTIELSCVIFDDLSKYLDRGGIVTQLYRHIQSAKLKPKTTGTAKLKVTSSNSHVGISNSIAGTSSSANSHATTINSIITTDGDIHIICVVHTLGEAFCKFATEHLGGYWLYDFKNGTKQRLIGDGRTDAVRLEVDLNEQPEIVNVATGLTGQQSIEHSICRVPNGKNKRDRAYTLESLVYHYVNLPTFQVQHMLPQMIKRPRASHQCIIFVANRSQQRQLCALEPFRDVATRLGSDLTVKERATNLNCFRDGTRPIMIATDASVSGLAFDNVRYIINYHPPKNVEIYRSRAGIAGKNSNSLCITLYSKEQYPALAQILKSLKKRVSIHVPPSRDYMYRFNAAWLERFGNELTQINPSFIQPFVTKAKELLEHRDKDMLYSKILALLLGDGTGEALADSSILSGRRGFTAVTVFDANDMPMEELKSLIQAMLPDTSVAAVLGKYAKTESGYVIDVATEHVPALLEAASVEHDLCLEVPRALPTLILGRDNGLNRAKGHMNRLPWRRYKIRRLQLQKRMVTTKVDQ</sequence>
<evidence type="ECO:0000259" key="7">
    <source>
        <dbReference type="PROSITE" id="PS51194"/>
    </source>
</evidence>
<dbReference type="Gene3D" id="3.40.50.300">
    <property type="entry name" value="P-loop containing nucleotide triphosphate hydrolases"/>
    <property type="match status" value="2"/>
</dbReference>
<evidence type="ECO:0000256" key="1">
    <source>
        <dbReference type="ARBA" id="ARBA00022741"/>
    </source>
</evidence>
<dbReference type="SMART" id="SM00490">
    <property type="entry name" value="HELICc"/>
    <property type="match status" value="1"/>
</dbReference>
<evidence type="ECO:0000313" key="8">
    <source>
        <dbReference type="EMBL" id="GFE54311.1"/>
    </source>
</evidence>
<dbReference type="Pfam" id="PF00271">
    <property type="entry name" value="Helicase_C"/>
    <property type="match status" value="1"/>
</dbReference>
<keyword evidence="5" id="KW-0347">Helicase</keyword>
<keyword evidence="4 5" id="KW-0694">RNA-binding</keyword>
<evidence type="ECO:0000313" key="9">
    <source>
        <dbReference type="Proteomes" id="UP001057455"/>
    </source>
</evidence>
<protein>
    <recommendedName>
        <fullName evidence="5">ATP-dependent RNA helicase</fullName>
        <ecNumber evidence="5">3.6.4.13</ecNumber>
    </recommendedName>
</protein>
<dbReference type="GO" id="GO:0005524">
    <property type="term" value="F:ATP binding"/>
    <property type="evidence" value="ECO:0007669"/>
    <property type="project" value="UniProtKB-UniRule"/>
</dbReference>
<dbReference type="Proteomes" id="UP001057455">
    <property type="component" value="Unassembled WGS sequence"/>
</dbReference>
<comment type="domain">
    <text evidence="5">The Q motif is unique to and characteristic of the DEAD box family of RNA helicases and controls ATP binding and hydrolysis.</text>
</comment>
<name>A0A9W5WUV7_BABOV</name>
<dbReference type="GO" id="GO:0003724">
    <property type="term" value="F:RNA helicase activity"/>
    <property type="evidence" value="ECO:0007669"/>
    <property type="project" value="UniProtKB-EC"/>
</dbReference>
<evidence type="ECO:0000256" key="6">
    <source>
        <dbReference type="SAM" id="MobiDB-lite"/>
    </source>
</evidence>
<comment type="similarity">
    <text evidence="5">Belongs to the DEAD box helicase family.</text>
</comment>
<dbReference type="EMBL" id="BLIY01000014">
    <property type="protein sequence ID" value="GFE54311.1"/>
    <property type="molecule type" value="Genomic_DNA"/>
</dbReference>
<gene>
    <name evidence="8" type="ORF">BaOVIS_017150</name>
</gene>
<dbReference type="SUPFAM" id="SSF52540">
    <property type="entry name" value="P-loop containing nucleoside triphosphate hydrolases"/>
    <property type="match status" value="2"/>
</dbReference>
<keyword evidence="2 5" id="KW-0378">Hydrolase</keyword>
<feature type="domain" description="Helicase C-terminal" evidence="7">
    <location>
        <begin position="393"/>
        <end position="536"/>
    </location>
</feature>
<proteinExistence type="inferred from homology"/>
<evidence type="ECO:0000256" key="3">
    <source>
        <dbReference type="ARBA" id="ARBA00022840"/>
    </source>
</evidence>
<keyword evidence="1 5" id="KW-0547">Nucleotide-binding</keyword>